<organism evidence="11 12">
    <name type="scientific">Breoghania corrubedonensis</name>
    <dbReference type="NCBI Taxonomy" id="665038"/>
    <lineage>
        <taxon>Bacteria</taxon>
        <taxon>Pseudomonadati</taxon>
        <taxon>Pseudomonadota</taxon>
        <taxon>Alphaproteobacteria</taxon>
        <taxon>Hyphomicrobiales</taxon>
        <taxon>Stappiaceae</taxon>
        <taxon>Breoghania</taxon>
    </lineage>
</organism>
<gene>
    <name evidence="11" type="ORF">C8N35_10244</name>
</gene>
<protein>
    <recommendedName>
        <fullName evidence="10">Porin</fullName>
    </recommendedName>
</protein>
<comment type="caution">
    <text evidence="11">The sequence shown here is derived from an EMBL/GenBank/DDBJ whole genome shotgun (WGS) entry which is preliminary data.</text>
</comment>
<keyword evidence="12" id="KW-1185">Reference proteome</keyword>
<evidence type="ECO:0000256" key="7">
    <source>
        <dbReference type="ARBA" id="ARBA00023114"/>
    </source>
</evidence>
<evidence type="ECO:0000256" key="2">
    <source>
        <dbReference type="ARBA" id="ARBA00022448"/>
    </source>
</evidence>
<name>A0A2T5VC53_9HYPH</name>
<keyword evidence="5 10" id="KW-0732">Signal</keyword>
<evidence type="ECO:0000256" key="8">
    <source>
        <dbReference type="ARBA" id="ARBA00023136"/>
    </source>
</evidence>
<evidence type="ECO:0000256" key="3">
    <source>
        <dbReference type="ARBA" id="ARBA00022452"/>
    </source>
</evidence>
<feature type="signal peptide" evidence="10">
    <location>
        <begin position="1"/>
        <end position="22"/>
    </location>
</feature>
<keyword evidence="6 10" id="KW-0406">Ion transport</keyword>
<dbReference type="Pfam" id="PF02530">
    <property type="entry name" value="Porin_2"/>
    <property type="match status" value="1"/>
</dbReference>
<keyword evidence="2 10" id="KW-0813">Transport</keyword>
<keyword evidence="3 10" id="KW-1134">Transmembrane beta strand</keyword>
<evidence type="ECO:0000256" key="1">
    <source>
        <dbReference type="ARBA" id="ARBA00009521"/>
    </source>
</evidence>
<evidence type="ECO:0000256" key="9">
    <source>
        <dbReference type="ARBA" id="ARBA00023237"/>
    </source>
</evidence>
<evidence type="ECO:0000313" key="12">
    <source>
        <dbReference type="Proteomes" id="UP000244081"/>
    </source>
</evidence>
<dbReference type="RefSeq" id="WP_107989206.1">
    <property type="nucleotide sequence ID" value="NZ_QAYG01000002.1"/>
</dbReference>
<dbReference type="GO" id="GO:0006811">
    <property type="term" value="P:monoatomic ion transport"/>
    <property type="evidence" value="ECO:0007669"/>
    <property type="project" value="UniProtKB-KW"/>
</dbReference>
<proteinExistence type="inferred from homology"/>
<feature type="chain" id="PRO_5015367469" description="Porin" evidence="10">
    <location>
        <begin position="23"/>
        <end position="391"/>
    </location>
</feature>
<dbReference type="OrthoDB" id="7801681at2"/>
<sequence length="391" mass="41899">MTKTLVLAAAAASMFTVAGAQAADLPAAPEPVDYVRVCDAYGAGYFYIPGTETCLRVQGGMRVELRFRDFADDGNSEWGTREGNGTTTRARAYVRFDSRTQTEYGLLRTFVDLWFTQDSGSDNPGVTLKNGFVQFGGFTFGRIGNGFFDFYTGDAWGSILDQGFSDHKTTVFAYTYGFGNGFSASASIEDATFSRGELKNSADADVYGGHKLPDFVANLRVDQGWGSAQVMGALHQVYGDSTVNDSEIGYAIGAGVTFNVPMIAPGDSVSFQASYSKGAVAYVSSNLDVDGVIKNGTDVDAATAWGIGGGFTHHWTPTVSSALTASYASLDAYGSEYDVDQIGVQGNLVWSPVSGFLMGVELEYLNEDYDSNSTIADDDDLVGMFRVQRTF</sequence>
<comment type="domain">
    <text evidence="10">Consists of 16-stranded beta-barrel sheets, with large surface-exposed loops, that form a transmembrane pore at the center of each barrel. The pore is partially ocluded by a peptide loop that folds into the pore lumen.</text>
</comment>
<keyword evidence="8 10" id="KW-0472">Membrane</keyword>
<evidence type="ECO:0000313" key="11">
    <source>
        <dbReference type="EMBL" id="PTW61335.1"/>
    </source>
</evidence>
<dbReference type="GO" id="GO:0046930">
    <property type="term" value="C:pore complex"/>
    <property type="evidence" value="ECO:0007669"/>
    <property type="project" value="UniProtKB-KW"/>
</dbReference>
<evidence type="ECO:0000256" key="5">
    <source>
        <dbReference type="ARBA" id="ARBA00022729"/>
    </source>
</evidence>
<evidence type="ECO:0000256" key="4">
    <source>
        <dbReference type="ARBA" id="ARBA00022692"/>
    </source>
</evidence>
<reference evidence="11 12" key="1">
    <citation type="submission" date="2018-04" db="EMBL/GenBank/DDBJ databases">
        <title>Genomic Encyclopedia of Archaeal and Bacterial Type Strains, Phase II (KMG-II): from individual species to whole genera.</title>
        <authorList>
            <person name="Goeker M."/>
        </authorList>
    </citation>
    <scope>NUCLEOTIDE SEQUENCE [LARGE SCALE GENOMIC DNA]</scope>
    <source>
        <strain evidence="11 12">DSM 23382</strain>
    </source>
</reference>
<dbReference type="EMBL" id="QAYG01000002">
    <property type="protein sequence ID" value="PTW61335.1"/>
    <property type="molecule type" value="Genomic_DNA"/>
</dbReference>
<accession>A0A2T5VC53</accession>
<dbReference type="GO" id="GO:0009279">
    <property type="term" value="C:cell outer membrane"/>
    <property type="evidence" value="ECO:0007669"/>
    <property type="project" value="UniProtKB-SubCell"/>
</dbReference>
<evidence type="ECO:0000256" key="10">
    <source>
        <dbReference type="RuleBase" id="RU364005"/>
    </source>
</evidence>
<dbReference type="InterPro" id="IPR003684">
    <property type="entry name" value="Porin_alphabac"/>
</dbReference>
<dbReference type="AlphaFoldDB" id="A0A2T5VC53"/>
<keyword evidence="4 10" id="KW-0812">Transmembrane</keyword>
<comment type="similarity">
    <text evidence="1 10">Belongs to the alphaproteobacteria porin family.</text>
</comment>
<keyword evidence="9 10" id="KW-0998">Cell outer membrane</keyword>
<dbReference type="GO" id="GO:0015288">
    <property type="term" value="F:porin activity"/>
    <property type="evidence" value="ECO:0007669"/>
    <property type="project" value="UniProtKB-KW"/>
</dbReference>
<evidence type="ECO:0000256" key="6">
    <source>
        <dbReference type="ARBA" id="ARBA00023065"/>
    </source>
</evidence>
<dbReference type="SUPFAM" id="SSF56935">
    <property type="entry name" value="Porins"/>
    <property type="match status" value="1"/>
</dbReference>
<comment type="subcellular location">
    <subcellularLocation>
        <location evidence="10">Cell outer membrane</location>
        <topology evidence="10">Multi-pass membrane protein</topology>
    </subcellularLocation>
</comment>
<dbReference type="Proteomes" id="UP000244081">
    <property type="component" value="Unassembled WGS sequence"/>
</dbReference>
<comment type="function">
    <text evidence="10">Forms passive diffusion pores that allow small molecular weight hydrophilic materials across the outer membrane.</text>
</comment>
<keyword evidence="7 10" id="KW-0626">Porin</keyword>